<dbReference type="Gene3D" id="1.20.120.450">
    <property type="entry name" value="dinb family like domain"/>
    <property type="match status" value="1"/>
</dbReference>
<name>A0ABW2QC74_9MICO</name>
<feature type="domain" description="DinB-like" evidence="1">
    <location>
        <begin position="98"/>
        <end position="237"/>
    </location>
</feature>
<dbReference type="RefSeq" id="WP_382396612.1">
    <property type="nucleotide sequence ID" value="NZ_JBHTCQ010000005.1"/>
</dbReference>
<keyword evidence="3" id="KW-1185">Reference proteome</keyword>
<evidence type="ECO:0000313" key="2">
    <source>
        <dbReference type="EMBL" id="MFC7407081.1"/>
    </source>
</evidence>
<organism evidence="2 3">
    <name type="scientific">Georgenia alba</name>
    <dbReference type="NCBI Taxonomy" id="2233858"/>
    <lineage>
        <taxon>Bacteria</taxon>
        <taxon>Bacillati</taxon>
        <taxon>Actinomycetota</taxon>
        <taxon>Actinomycetes</taxon>
        <taxon>Micrococcales</taxon>
        <taxon>Bogoriellaceae</taxon>
        <taxon>Georgenia</taxon>
    </lineage>
</organism>
<dbReference type="InterPro" id="IPR024775">
    <property type="entry name" value="DinB-like"/>
</dbReference>
<dbReference type="SUPFAM" id="SSF141571">
    <property type="entry name" value="Pentapeptide repeat-like"/>
    <property type="match status" value="1"/>
</dbReference>
<dbReference type="Pfam" id="PF00805">
    <property type="entry name" value="Pentapeptide"/>
    <property type="match status" value="1"/>
</dbReference>
<evidence type="ECO:0000259" key="1">
    <source>
        <dbReference type="Pfam" id="PF12867"/>
    </source>
</evidence>
<accession>A0ABW2QC74</accession>
<proteinExistence type="predicted"/>
<dbReference type="EMBL" id="JBHTCQ010000005">
    <property type="protein sequence ID" value="MFC7407081.1"/>
    <property type="molecule type" value="Genomic_DNA"/>
</dbReference>
<comment type="caution">
    <text evidence="2">The sequence shown here is derived from an EMBL/GenBank/DDBJ whole genome shotgun (WGS) entry which is preliminary data.</text>
</comment>
<dbReference type="SUPFAM" id="SSF109854">
    <property type="entry name" value="DinB/YfiT-like putative metalloenzymes"/>
    <property type="match status" value="1"/>
</dbReference>
<evidence type="ECO:0000313" key="3">
    <source>
        <dbReference type="Proteomes" id="UP001596455"/>
    </source>
</evidence>
<dbReference type="InterPro" id="IPR001646">
    <property type="entry name" value="5peptide_repeat"/>
</dbReference>
<reference evidence="3" key="1">
    <citation type="journal article" date="2019" name="Int. J. Syst. Evol. Microbiol.">
        <title>The Global Catalogue of Microorganisms (GCM) 10K type strain sequencing project: providing services to taxonomists for standard genome sequencing and annotation.</title>
        <authorList>
            <consortium name="The Broad Institute Genomics Platform"/>
            <consortium name="The Broad Institute Genome Sequencing Center for Infectious Disease"/>
            <person name="Wu L."/>
            <person name="Ma J."/>
        </authorList>
    </citation>
    <scope>NUCLEOTIDE SEQUENCE [LARGE SCALE GENOMIC DNA]</scope>
    <source>
        <strain evidence="3">JCM 1490</strain>
    </source>
</reference>
<dbReference type="InterPro" id="IPR034660">
    <property type="entry name" value="DinB/YfiT-like"/>
</dbReference>
<dbReference type="Pfam" id="PF12867">
    <property type="entry name" value="DinB_2"/>
    <property type="match status" value="1"/>
</dbReference>
<gene>
    <name evidence="2" type="ORF">ACFQQL_18335</name>
</gene>
<sequence>MATFSGSDELRGAVVKNADLRGAQFRGCDLSGVVVRGSELQQMEIDSPWIFDGDNVLLVNGVDVLPYVDAELNRRFPGRSEQRAADPDGLRSAWAKVESTWAATLARAAAMPDGTVEASVDGEWSLTQTLRHLIMATDMWLGKGILGKAEPFHPVGLLDTGTAREGGPDGLQTAAPSYEEVLRARAGRQTMVRDFLAAATADLLAEPRPNPHDPDHDETVLSCLHTILEEEWEHHRYAARDLDAIAAGRV</sequence>
<dbReference type="Gene3D" id="2.160.20.80">
    <property type="entry name" value="E3 ubiquitin-protein ligase SopA"/>
    <property type="match status" value="1"/>
</dbReference>
<protein>
    <submittedName>
        <fullName evidence="2">DinB family protein</fullName>
    </submittedName>
</protein>
<dbReference type="Proteomes" id="UP001596455">
    <property type="component" value="Unassembled WGS sequence"/>
</dbReference>